<keyword evidence="1" id="KW-0732">Signal</keyword>
<proteinExistence type="predicted"/>
<evidence type="ECO:0000313" key="3">
    <source>
        <dbReference type="Proteomes" id="UP000094444"/>
    </source>
</evidence>
<protein>
    <submittedName>
        <fullName evidence="2">Uncharacterized protein</fullName>
    </submittedName>
</protein>
<dbReference type="AlphaFoldDB" id="A0A2P5I4U2"/>
<feature type="signal peptide" evidence="1">
    <location>
        <begin position="1"/>
        <end position="17"/>
    </location>
</feature>
<evidence type="ECO:0000256" key="1">
    <source>
        <dbReference type="SAM" id="SignalP"/>
    </source>
</evidence>
<feature type="chain" id="PRO_5015182703" evidence="1">
    <location>
        <begin position="18"/>
        <end position="139"/>
    </location>
</feature>
<sequence length="139" mass="15527">MQITKLIFSLVPLTALASPIEQHGADLVDRAATRNDGWVEVAPFTETRDNPKELFRRNIDCTIVSSSIPVNCRSCPSTKCGIVAKLNVGSEESFKCAVQGECVKVNGKTNCSWDKADRRFSKDCWVNGHYTDYRWPGRT</sequence>
<dbReference type="EMBL" id="MAVT02000261">
    <property type="protein sequence ID" value="POS77539.1"/>
    <property type="molecule type" value="Genomic_DNA"/>
</dbReference>
<name>A0A2P5I4U2_DIAHE</name>
<keyword evidence="3" id="KW-1185">Reference proteome</keyword>
<evidence type="ECO:0000313" key="2">
    <source>
        <dbReference type="EMBL" id="POS77539.1"/>
    </source>
</evidence>
<accession>A0A2P5I4U2</accession>
<reference evidence="2" key="1">
    <citation type="submission" date="2017-09" db="EMBL/GenBank/DDBJ databases">
        <title>Polyketide synthases of a Diaporthe helianthi virulent isolate.</title>
        <authorList>
            <person name="Baroncelli R."/>
        </authorList>
    </citation>
    <scope>NUCLEOTIDE SEQUENCE [LARGE SCALE GENOMIC DNA]</scope>
    <source>
        <strain evidence="2">7/96</strain>
    </source>
</reference>
<dbReference type="Proteomes" id="UP000094444">
    <property type="component" value="Unassembled WGS sequence"/>
</dbReference>
<organism evidence="2 3">
    <name type="scientific">Diaporthe helianthi</name>
    <dbReference type="NCBI Taxonomy" id="158607"/>
    <lineage>
        <taxon>Eukaryota</taxon>
        <taxon>Fungi</taxon>
        <taxon>Dikarya</taxon>
        <taxon>Ascomycota</taxon>
        <taxon>Pezizomycotina</taxon>
        <taxon>Sordariomycetes</taxon>
        <taxon>Sordariomycetidae</taxon>
        <taxon>Diaporthales</taxon>
        <taxon>Diaporthaceae</taxon>
        <taxon>Diaporthe</taxon>
    </lineage>
</organism>
<dbReference type="OrthoDB" id="2251794at2759"/>
<comment type="caution">
    <text evidence="2">The sequence shown here is derived from an EMBL/GenBank/DDBJ whole genome shotgun (WGS) entry which is preliminary data.</text>
</comment>
<dbReference type="InParanoid" id="A0A2P5I4U2"/>
<gene>
    <name evidence="2" type="ORF">DHEL01_v204067</name>
</gene>